<evidence type="ECO:0000259" key="7">
    <source>
        <dbReference type="PROSITE" id="PS50862"/>
    </source>
</evidence>
<dbReference type="Pfam" id="PF00152">
    <property type="entry name" value="tRNA-synt_2"/>
    <property type="match status" value="1"/>
</dbReference>
<dbReference type="PRINTS" id="PR01042">
    <property type="entry name" value="TRNASYNTHASP"/>
</dbReference>
<dbReference type="Proteomes" id="UP001292079">
    <property type="component" value="Unassembled WGS sequence"/>
</dbReference>
<dbReference type="InterPro" id="IPR004365">
    <property type="entry name" value="NA-bd_OB_tRNA"/>
</dbReference>
<gene>
    <name evidence="8" type="ORF">MN116_006997</name>
</gene>
<keyword evidence="4" id="KW-0648">Protein biosynthesis</keyword>
<dbReference type="InterPro" id="IPR002312">
    <property type="entry name" value="Asp/Asn-tRNA-synth_IIb"/>
</dbReference>
<accession>A0AAE1Z881</accession>
<feature type="domain" description="Aminoacyl-transfer RNA synthetases class-II family profile" evidence="7">
    <location>
        <begin position="225"/>
        <end position="563"/>
    </location>
</feature>
<keyword evidence="3" id="KW-0067">ATP-binding</keyword>
<dbReference type="InterPro" id="IPR004364">
    <property type="entry name" value="Aa-tRNA-synt_II"/>
</dbReference>
<dbReference type="GO" id="GO:0005524">
    <property type="term" value="F:ATP binding"/>
    <property type="evidence" value="ECO:0007669"/>
    <property type="project" value="UniProtKB-KW"/>
</dbReference>
<dbReference type="SUPFAM" id="SSF50249">
    <property type="entry name" value="Nucleic acid-binding proteins"/>
    <property type="match status" value="1"/>
</dbReference>
<dbReference type="InterPro" id="IPR006195">
    <property type="entry name" value="aa-tRNA-synth_II"/>
</dbReference>
<evidence type="ECO:0000313" key="8">
    <source>
        <dbReference type="EMBL" id="KAK4469445.1"/>
    </source>
</evidence>
<dbReference type="SUPFAM" id="SSF55681">
    <property type="entry name" value="Class II aaRS and biotin synthetases"/>
    <property type="match status" value="1"/>
</dbReference>
<dbReference type="GO" id="GO:0003676">
    <property type="term" value="F:nucleic acid binding"/>
    <property type="evidence" value="ECO:0007669"/>
    <property type="project" value="InterPro"/>
</dbReference>
<dbReference type="EMBL" id="JALJAT010000005">
    <property type="protein sequence ID" value="KAK4469445.1"/>
    <property type="molecule type" value="Genomic_DNA"/>
</dbReference>
<name>A0AAE1Z881_SCHME</name>
<evidence type="ECO:0000256" key="4">
    <source>
        <dbReference type="ARBA" id="ARBA00022917"/>
    </source>
</evidence>
<feature type="region of interest" description="Disordered" evidence="6">
    <location>
        <begin position="180"/>
        <end position="204"/>
    </location>
</feature>
<dbReference type="PANTHER" id="PTHR22594">
    <property type="entry name" value="ASPARTYL/LYSYL-TRNA SYNTHETASE"/>
    <property type="match status" value="1"/>
</dbReference>
<keyword evidence="2" id="KW-0547">Nucleotide-binding</keyword>
<reference evidence="8" key="1">
    <citation type="submission" date="2022-04" db="EMBL/GenBank/DDBJ databases">
        <authorList>
            <person name="Xu L."/>
            <person name="Lv Z."/>
        </authorList>
    </citation>
    <scope>NUCLEOTIDE SEQUENCE</scope>
    <source>
        <strain evidence="8">LV_2022a</strain>
    </source>
</reference>
<keyword evidence="9" id="KW-1185">Reference proteome</keyword>
<dbReference type="GO" id="GO:0006421">
    <property type="term" value="P:asparaginyl-tRNA aminoacylation"/>
    <property type="evidence" value="ECO:0007669"/>
    <property type="project" value="TreeGrafter"/>
</dbReference>
<proteinExistence type="predicted"/>
<evidence type="ECO:0000313" key="9">
    <source>
        <dbReference type="Proteomes" id="UP001292079"/>
    </source>
</evidence>
<dbReference type="AlphaFoldDB" id="A0AAE1Z881"/>
<evidence type="ECO:0000256" key="2">
    <source>
        <dbReference type="ARBA" id="ARBA00022741"/>
    </source>
</evidence>
<reference evidence="8" key="2">
    <citation type="journal article" date="2023" name="Infect Dis Poverty">
        <title>Chromosome-scale genome of the human blood fluke Schistosoma mekongi and its implications for public health.</title>
        <authorList>
            <person name="Zhou M."/>
            <person name="Xu L."/>
            <person name="Xu D."/>
            <person name="Chen W."/>
            <person name="Khan J."/>
            <person name="Hu Y."/>
            <person name="Huang H."/>
            <person name="Wei H."/>
            <person name="Zhang Y."/>
            <person name="Chusongsang P."/>
            <person name="Tanasarnprasert K."/>
            <person name="Hu X."/>
            <person name="Limpanont Y."/>
            <person name="Lv Z."/>
        </authorList>
    </citation>
    <scope>NUCLEOTIDE SEQUENCE</scope>
    <source>
        <strain evidence="8">LV_2022a</strain>
    </source>
</reference>
<protein>
    <recommendedName>
        <fullName evidence="7">Aminoacyl-transfer RNA synthetases class-II family profile domain-containing protein</fullName>
    </recommendedName>
</protein>
<dbReference type="InterPro" id="IPR012340">
    <property type="entry name" value="NA-bd_OB-fold"/>
</dbReference>
<dbReference type="PANTHER" id="PTHR22594:SF34">
    <property type="entry name" value="ASPARAGINE--TRNA LIGASE, MITOCHONDRIAL-RELATED"/>
    <property type="match status" value="1"/>
</dbReference>
<evidence type="ECO:0000256" key="1">
    <source>
        <dbReference type="ARBA" id="ARBA00022598"/>
    </source>
</evidence>
<dbReference type="Pfam" id="PF01336">
    <property type="entry name" value="tRNA_anti-codon"/>
    <property type="match status" value="1"/>
</dbReference>
<feature type="compositionally biased region" description="Polar residues" evidence="6">
    <location>
        <begin position="180"/>
        <end position="194"/>
    </location>
</feature>
<comment type="caution">
    <text evidence="8">The sequence shown here is derived from an EMBL/GenBank/DDBJ whole genome shotgun (WGS) entry which is preliminary data.</text>
</comment>
<keyword evidence="1" id="KW-0436">Ligase</keyword>
<dbReference type="InterPro" id="IPR045864">
    <property type="entry name" value="aa-tRNA-synth_II/BPL/LPL"/>
</dbReference>
<keyword evidence="5" id="KW-0030">Aminoacyl-tRNA synthetase</keyword>
<dbReference type="Gene3D" id="2.40.50.140">
    <property type="entry name" value="Nucleic acid-binding proteins"/>
    <property type="match status" value="1"/>
</dbReference>
<dbReference type="PROSITE" id="PS50862">
    <property type="entry name" value="AA_TRNA_LIGASE_II"/>
    <property type="match status" value="1"/>
</dbReference>
<dbReference type="Gene3D" id="3.30.930.10">
    <property type="entry name" value="Bira Bifunctional Protein, Domain 2"/>
    <property type="match status" value="1"/>
</dbReference>
<organism evidence="8 9">
    <name type="scientific">Schistosoma mekongi</name>
    <name type="common">Parasitic worm</name>
    <dbReference type="NCBI Taxonomy" id="38744"/>
    <lineage>
        <taxon>Eukaryota</taxon>
        <taxon>Metazoa</taxon>
        <taxon>Spiralia</taxon>
        <taxon>Lophotrochozoa</taxon>
        <taxon>Platyhelminthes</taxon>
        <taxon>Trematoda</taxon>
        <taxon>Digenea</taxon>
        <taxon>Strigeidida</taxon>
        <taxon>Schistosomatoidea</taxon>
        <taxon>Schistosomatidae</taxon>
        <taxon>Schistosoma</taxon>
    </lineage>
</organism>
<evidence type="ECO:0000256" key="6">
    <source>
        <dbReference type="SAM" id="MobiDB-lite"/>
    </source>
</evidence>
<dbReference type="GO" id="GO:0004816">
    <property type="term" value="F:asparagine-tRNA ligase activity"/>
    <property type="evidence" value="ECO:0007669"/>
    <property type="project" value="TreeGrafter"/>
</dbReference>
<dbReference type="GO" id="GO:0005739">
    <property type="term" value="C:mitochondrion"/>
    <property type="evidence" value="ECO:0007669"/>
    <property type="project" value="TreeGrafter"/>
</dbReference>
<evidence type="ECO:0000256" key="3">
    <source>
        <dbReference type="ARBA" id="ARBA00022840"/>
    </source>
</evidence>
<sequence>MLIHRKFSLSKLLHYNYSDFNSVVTNLQHRKSFPSIQCSSCHSINEKNIRSILLSLNSKKSIENEVMHKNVKLIGWVQSVRKHKSRVFCNISDGSSPYDLQVVTFPSETTEKITIGCALLVQGDIYPIPDNLKTSQLSTDKPSFQCSGELHAKSVTILDNEKQPGEFVFKNVINNASLPINHNVPTQNQMTSSVGRHGPRPNSGVLRSTEALSMRHRLPEFGAMLRMRAHIKQLIRRVMSECDYLEVDTPILTSTDCEGTGQMFKVQAPLSNEIGKPGGSSVFLTGSAQMHLESLALGLSKVYTLNPTFRAENSNTRYHLAEFYMLEAESVYLDSIDTLCTEIEILIKKVFSQCLEIYPIPGFNELNALQHDLVLIRTFLGSRSESGSHCTNVSIDCALKMRDVLESMLRQPFIRISYDEAIEHLNKEMNKTDLKSSEIQDLSKTDEHKILDWVGGNRAVFITHFPVKLKPFYCQSLDGTKAECADLLFPGIGELVGASVRENCPSLLKSHMKSCDYFSNHSQWYIDLRNTGGAPHAGFGLGFERLLQFLLGITNIRDTIAFPRSAYKIVF</sequence>
<evidence type="ECO:0000256" key="5">
    <source>
        <dbReference type="ARBA" id="ARBA00023146"/>
    </source>
</evidence>